<dbReference type="Proteomes" id="UP001589788">
    <property type="component" value="Unassembled WGS sequence"/>
</dbReference>
<dbReference type="GO" id="GO:0016757">
    <property type="term" value="F:glycosyltransferase activity"/>
    <property type="evidence" value="ECO:0007669"/>
    <property type="project" value="UniProtKB-KW"/>
</dbReference>
<proteinExistence type="predicted"/>
<evidence type="ECO:0000256" key="2">
    <source>
        <dbReference type="ARBA" id="ARBA00022679"/>
    </source>
</evidence>
<gene>
    <name evidence="4" type="ORF">ACFFRE_13660</name>
</gene>
<sequence>PVSEDLGAPRLEAPAGRLAVSLDATAVPPHPGGAGRYTLALARALAARDDVALTVWGRREDETRLGETLRSGTARLLAVAPAPRPARLAWEQLALPRGLARLRPAVHHGPHYTLPVACRVPSVVTVHDLTFVDHPEWHEPAKVAWFRTAIALARRRAGVVVCPSEATARRLRATGPVRGPVLVVPHGVDHERFRPDPPSPGADLEALATLGVAPPYLLYLGTIEPRKAVD</sequence>
<accession>A0ABV6C684</accession>
<dbReference type="EC" id="2.4.-.-" evidence="4"/>
<evidence type="ECO:0000259" key="3">
    <source>
        <dbReference type="Pfam" id="PF13439"/>
    </source>
</evidence>
<reference evidence="4 5" key="1">
    <citation type="submission" date="2024-09" db="EMBL/GenBank/DDBJ databases">
        <authorList>
            <person name="Sun Q."/>
            <person name="Mori K."/>
        </authorList>
    </citation>
    <scope>NUCLEOTIDE SEQUENCE [LARGE SCALE GENOMIC DNA]</scope>
    <source>
        <strain evidence="4 5">JCM 15389</strain>
    </source>
</reference>
<dbReference type="Gene3D" id="3.40.50.2000">
    <property type="entry name" value="Glycogen Phosphorylase B"/>
    <property type="match status" value="2"/>
</dbReference>
<dbReference type="EMBL" id="JBHLYQ010000309">
    <property type="protein sequence ID" value="MFC0083176.1"/>
    <property type="molecule type" value="Genomic_DNA"/>
</dbReference>
<feature type="non-terminal residue" evidence="4">
    <location>
        <position position="1"/>
    </location>
</feature>
<dbReference type="PANTHER" id="PTHR46401">
    <property type="entry name" value="GLYCOSYLTRANSFERASE WBBK-RELATED"/>
    <property type="match status" value="1"/>
</dbReference>
<feature type="domain" description="Glycosyltransferase subfamily 4-like N-terminal" evidence="3">
    <location>
        <begin position="31"/>
        <end position="192"/>
    </location>
</feature>
<dbReference type="RefSeq" id="WP_377790919.1">
    <property type="nucleotide sequence ID" value="NZ_JBHLYQ010000309.1"/>
</dbReference>
<feature type="non-terminal residue" evidence="4">
    <location>
        <position position="230"/>
    </location>
</feature>
<dbReference type="PANTHER" id="PTHR46401:SF2">
    <property type="entry name" value="GLYCOSYLTRANSFERASE WBBK-RELATED"/>
    <property type="match status" value="1"/>
</dbReference>
<evidence type="ECO:0000313" key="5">
    <source>
        <dbReference type="Proteomes" id="UP001589788"/>
    </source>
</evidence>
<dbReference type="Pfam" id="PF13439">
    <property type="entry name" value="Glyco_transf_4"/>
    <property type="match status" value="1"/>
</dbReference>
<dbReference type="SUPFAM" id="SSF53756">
    <property type="entry name" value="UDP-Glycosyltransferase/glycogen phosphorylase"/>
    <property type="match status" value="1"/>
</dbReference>
<dbReference type="InterPro" id="IPR028098">
    <property type="entry name" value="Glyco_trans_4-like_N"/>
</dbReference>
<keyword evidence="5" id="KW-1185">Reference proteome</keyword>
<keyword evidence="1 4" id="KW-0328">Glycosyltransferase</keyword>
<evidence type="ECO:0000313" key="4">
    <source>
        <dbReference type="EMBL" id="MFC0083176.1"/>
    </source>
</evidence>
<protein>
    <submittedName>
        <fullName evidence="4">Glycosyltransferase</fullName>
        <ecNumber evidence="4">2.4.-.-</ecNumber>
    </submittedName>
</protein>
<organism evidence="4 5">
    <name type="scientific">Aciditerrimonas ferrireducens</name>
    <dbReference type="NCBI Taxonomy" id="667306"/>
    <lineage>
        <taxon>Bacteria</taxon>
        <taxon>Bacillati</taxon>
        <taxon>Actinomycetota</taxon>
        <taxon>Acidimicrobiia</taxon>
        <taxon>Acidimicrobiales</taxon>
        <taxon>Acidimicrobiaceae</taxon>
        <taxon>Aciditerrimonas</taxon>
    </lineage>
</organism>
<name>A0ABV6C684_9ACTN</name>
<comment type="caution">
    <text evidence="4">The sequence shown here is derived from an EMBL/GenBank/DDBJ whole genome shotgun (WGS) entry which is preliminary data.</text>
</comment>
<evidence type="ECO:0000256" key="1">
    <source>
        <dbReference type="ARBA" id="ARBA00022676"/>
    </source>
</evidence>
<keyword evidence="2 4" id="KW-0808">Transferase</keyword>